<accession>A0A1T5IKA3</accession>
<proteinExistence type="predicted"/>
<feature type="domain" description="HTH deoR-type" evidence="7">
    <location>
        <begin position="9"/>
        <end position="64"/>
    </location>
</feature>
<dbReference type="InterPro" id="IPR018356">
    <property type="entry name" value="Tscrpt_reg_HTH_DeoR_CS"/>
</dbReference>
<evidence type="ECO:0000313" key="9">
    <source>
        <dbReference type="Proteomes" id="UP000190857"/>
    </source>
</evidence>
<protein>
    <recommendedName>
        <fullName evidence="1">Lactose phosphotransferase system repressor</fullName>
    </recommendedName>
</protein>
<name>A0A1T5IKA3_9MICO</name>
<evidence type="ECO:0000256" key="4">
    <source>
        <dbReference type="ARBA" id="ARBA00023125"/>
    </source>
</evidence>
<dbReference type="SUPFAM" id="SSF100950">
    <property type="entry name" value="NagB/RpiA/CoA transferase-like"/>
    <property type="match status" value="1"/>
</dbReference>
<dbReference type="InterPro" id="IPR036390">
    <property type="entry name" value="WH_DNA-bd_sf"/>
</dbReference>
<evidence type="ECO:0000259" key="7">
    <source>
        <dbReference type="PROSITE" id="PS51000"/>
    </source>
</evidence>
<dbReference type="InterPro" id="IPR036388">
    <property type="entry name" value="WH-like_DNA-bd_sf"/>
</dbReference>
<reference evidence="8 9" key="1">
    <citation type="submission" date="2017-02" db="EMBL/GenBank/DDBJ databases">
        <authorList>
            <person name="Peterson S.W."/>
        </authorList>
    </citation>
    <scope>NUCLEOTIDE SEQUENCE [LARGE SCALE GENOMIC DNA]</scope>
    <source>
        <strain evidence="8 9">VKM Ac-2059</strain>
    </source>
</reference>
<dbReference type="PANTHER" id="PTHR30363:SF4">
    <property type="entry name" value="GLYCEROL-3-PHOSPHATE REGULON REPRESSOR"/>
    <property type="match status" value="1"/>
</dbReference>
<dbReference type="PROSITE" id="PS51000">
    <property type="entry name" value="HTH_DEOR_2"/>
    <property type="match status" value="1"/>
</dbReference>
<dbReference type="InterPro" id="IPR001034">
    <property type="entry name" value="DeoR_HTH"/>
</dbReference>
<dbReference type="PROSITE" id="PS00894">
    <property type="entry name" value="HTH_DEOR_1"/>
    <property type="match status" value="1"/>
</dbReference>
<dbReference type="EMBL" id="FUZP01000001">
    <property type="protein sequence ID" value="SKC39601.1"/>
    <property type="molecule type" value="Genomic_DNA"/>
</dbReference>
<dbReference type="PRINTS" id="PR00037">
    <property type="entry name" value="HTHLACR"/>
</dbReference>
<evidence type="ECO:0000256" key="3">
    <source>
        <dbReference type="ARBA" id="ARBA00023015"/>
    </source>
</evidence>
<evidence type="ECO:0000256" key="1">
    <source>
        <dbReference type="ARBA" id="ARBA00021390"/>
    </source>
</evidence>
<comment type="function">
    <text evidence="6">Repressor of the lactose catabolism operon. Galactose-6-phosphate is the inducer.</text>
</comment>
<dbReference type="GO" id="GO:0003700">
    <property type="term" value="F:DNA-binding transcription factor activity"/>
    <property type="evidence" value="ECO:0007669"/>
    <property type="project" value="InterPro"/>
</dbReference>
<sequence length="252" mass="26803">MATTGTLGAEERRAHLTAILERDGQIRLEAAASELDVSAMTVRRDLADLEALGLLRRVRGGAIPTLQPRTFRERTATGAREKALIVEKARTLLPSDGAIAIDASTTAGGMGRRLESGPLTVATNSYDNFLTARQNPDVTAILVGGTAEVRTDSFVGPIACQAAASVLYRRFFLSSAAVDPELGTSEVTLEEAQVKQAFARASDETVLLVASSKLGQRALAVGFGLDDIDLLVTELDPSDPLLNPYRGRVELL</sequence>
<dbReference type="Proteomes" id="UP000190857">
    <property type="component" value="Unassembled WGS sequence"/>
</dbReference>
<keyword evidence="9" id="KW-1185">Reference proteome</keyword>
<keyword evidence="4" id="KW-0238">DNA-binding</keyword>
<dbReference type="SUPFAM" id="SSF46785">
    <property type="entry name" value="Winged helix' DNA-binding domain"/>
    <property type="match status" value="1"/>
</dbReference>
<evidence type="ECO:0000313" key="8">
    <source>
        <dbReference type="EMBL" id="SKC39601.1"/>
    </source>
</evidence>
<evidence type="ECO:0000256" key="5">
    <source>
        <dbReference type="ARBA" id="ARBA00023163"/>
    </source>
</evidence>
<dbReference type="STRING" id="123320.SAMN06309945_0566"/>
<dbReference type="Pfam" id="PF00455">
    <property type="entry name" value="DeoRC"/>
    <property type="match status" value="1"/>
</dbReference>
<dbReference type="InterPro" id="IPR037171">
    <property type="entry name" value="NagB/RpiA_transferase-like"/>
</dbReference>
<dbReference type="GO" id="GO:0003677">
    <property type="term" value="F:DNA binding"/>
    <property type="evidence" value="ECO:0007669"/>
    <property type="project" value="UniProtKB-KW"/>
</dbReference>
<evidence type="ECO:0000256" key="6">
    <source>
        <dbReference type="ARBA" id="ARBA00024937"/>
    </source>
</evidence>
<keyword evidence="3" id="KW-0805">Transcription regulation</keyword>
<keyword evidence="2" id="KW-0678">Repressor</keyword>
<dbReference type="InterPro" id="IPR050313">
    <property type="entry name" value="Carb_Metab_HTH_regulators"/>
</dbReference>
<dbReference type="SMART" id="SM00420">
    <property type="entry name" value="HTH_DEOR"/>
    <property type="match status" value="1"/>
</dbReference>
<dbReference type="InterPro" id="IPR014036">
    <property type="entry name" value="DeoR-like_C"/>
</dbReference>
<dbReference type="RefSeq" id="WP_079726774.1">
    <property type="nucleotide sequence ID" value="NZ_FUZP01000001.1"/>
</dbReference>
<dbReference type="Pfam" id="PF08220">
    <property type="entry name" value="HTH_DeoR"/>
    <property type="match status" value="1"/>
</dbReference>
<dbReference type="SMART" id="SM01134">
    <property type="entry name" value="DeoRC"/>
    <property type="match status" value="1"/>
</dbReference>
<gene>
    <name evidence="8" type="ORF">SAMN06309945_0566</name>
</gene>
<dbReference type="OrthoDB" id="7688673at2"/>
<dbReference type="PANTHER" id="PTHR30363">
    <property type="entry name" value="HTH-TYPE TRANSCRIPTIONAL REGULATOR SRLR-RELATED"/>
    <property type="match status" value="1"/>
</dbReference>
<evidence type="ECO:0000256" key="2">
    <source>
        <dbReference type="ARBA" id="ARBA00022491"/>
    </source>
</evidence>
<keyword evidence="5" id="KW-0804">Transcription</keyword>
<dbReference type="AlphaFoldDB" id="A0A1T5IKA3"/>
<organism evidence="8 9">
    <name type="scientific">Okibacterium fritillariae</name>
    <dbReference type="NCBI Taxonomy" id="123320"/>
    <lineage>
        <taxon>Bacteria</taxon>
        <taxon>Bacillati</taxon>
        <taxon>Actinomycetota</taxon>
        <taxon>Actinomycetes</taxon>
        <taxon>Micrococcales</taxon>
        <taxon>Microbacteriaceae</taxon>
        <taxon>Okibacterium</taxon>
    </lineage>
</organism>
<dbReference type="Gene3D" id="1.10.10.10">
    <property type="entry name" value="Winged helix-like DNA-binding domain superfamily/Winged helix DNA-binding domain"/>
    <property type="match status" value="1"/>
</dbReference>